<keyword evidence="2 6" id="KW-0812">Transmembrane</keyword>
<keyword evidence="3 6" id="KW-1133">Transmembrane helix</keyword>
<feature type="transmembrane region" description="Helical" evidence="6">
    <location>
        <begin position="66"/>
        <end position="87"/>
    </location>
</feature>
<feature type="compositionally biased region" description="Polar residues" evidence="5">
    <location>
        <begin position="1"/>
        <end position="15"/>
    </location>
</feature>
<comment type="caution">
    <text evidence="8">The sequence shown here is derived from an EMBL/GenBank/DDBJ whole genome shotgun (WGS) entry which is preliminary data.</text>
</comment>
<accession>M2XBA7</accession>
<proteinExistence type="predicted"/>
<keyword evidence="4 6" id="KW-0472">Membrane</keyword>
<evidence type="ECO:0000313" key="8">
    <source>
        <dbReference type="EMBL" id="EME36356.1"/>
    </source>
</evidence>
<dbReference type="GO" id="GO:0005886">
    <property type="term" value="C:plasma membrane"/>
    <property type="evidence" value="ECO:0007669"/>
    <property type="project" value="InterPro"/>
</dbReference>
<dbReference type="Proteomes" id="UP000009877">
    <property type="component" value="Unassembled WGS sequence"/>
</dbReference>
<dbReference type="EMBL" id="ANHZ02000015">
    <property type="protein sequence ID" value="EME36356.1"/>
    <property type="molecule type" value="Genomic_DNA"/>
</dbReference>
<evidence type="ECO:0000256" key="1">
    <source>
        <dbReference type="ARBA" id="ARBA00022475"/>
    </source>
</evidence>
<feature type="transmembrane region" description="Helical" evidence="6">
    <location>
        <begin position="107"/>
        <end position="131"/>
    </location>
</feature>
<name>M2XBA7_9MICC</name>
<dbReference type="STRING" id="71999.KPaMU14_03285"/>
<feature type="region of interest" description="Disordered" evidence="5">
    <location>
        <begin position="1"/>
        <end position="62"/>
    </location>
</feature>
<feature type="domain" description="Lipopolysaccharide assembly protein A" evidence="7">
    <location>
        <begin position="88"/>
        <end position="148"/>
    </location>
</feature>
<organism evidence="8 9">
    <name type="scientific">Kocuria palustris PEL</name>
    <dbReference type="NCBI Taxonomy" id="1236550"/>
    <lineage>
        <taxon>Bacteria</taxon>
        <taxon>Bacillati</taxon>
        <taxon>Actinomycetota</taxon>
        <taxon>Actinomycetes</taxon>
        <taxon>Micrococcales</taxon>
        <taxon>Micrococcaceae</taxon>
        <taxon>Kocuria</taxon>
    </lineage>
</organism>
<feature type="compositionally biased region" description="Pro residues" evidence="5">
    <location>
        <begin position="32"/>
        <end position="54"/>
    </location>
</feature>
<evidence type="ECO:0000256" key="6">
    <source>
        <dbReference type="SAM" id="Phobius"/>
    </source>
</evidence>
<dbReference type="Pfam" id="PF06305">
    <property type="entry name" value="LapA_dom"/>
    <property type="match status" value="1"/>
</dbReference>
<evidence type="ECO:0000256" key="5">
    <source>
        <dbReference type="SAM" id="MobiDB-lite"/>
    </source>
</evidence>
<sequence>MSQNTPSEPTWNPETSPAGVSASEVPGQQPEQPRPAQEPAPAPQQAPRQAPPTDPELDGHSSGPGAGVWAALIVGILVLIVLLIFILQNMEDATIHFMSWTSSMPTGVAMLLAAIAGALVMALVGSVRLFAVNRRVRKLEKERERIKSTLR</sequence>
<dbReference type="InterPro" id="IPR010445">
    <property type="entry name" value="LapA_dom"/>
</dbReference>
<evidence type="ECO:0000256" key="3">
    <source>
        <dbReference type="ARBA" id="ARBA00022989"/>
    </source>
</evidence>
<keyword evidence="9" id="KW-1185">Reference proteome</keyword>
<evidence type="ECO:0000259" key="7">
    <source>
        <dbReference type="Pfam" id="PF06305"/>
    </source>
</evidence>
<protein>
    <recommendedName>
        <fullName evidence="7">Lipopolysaccharide assembly protein A domain-containing protein</fullName>
    </recommendedName>
</protein>
<gene>
    <name evidence="8" type="ORF">C884_00524</name>
</gene>
<keyword evidence="1" id="KW-1003">Cell membrane</keyword>
<evidence type="ECO:0000313" key="9">
    <source>
        <dbReference type="Proteomes" id="UP000009877"/>
    </source>
</evidence>
<dbReference type="RefSeq" id="WP_006214946.1">
    <property type="nucleotide sequence ID" value="NZ_ANHZ02000015.1"/>
</dbReference>
<evidence type="ECO:0000256" key="2">
    <source>
        <dbReference type="ARBA" id="ARBA00022692"/>
    </source>
</evidence>
<reference evidence="8 9" key="1">
    <citation type="journal article" date="2014" name="Genome Announc.">
        <title>Draft Genome Sequence of Kocuria palustris PEL.</title>
        <authorList>
            <person name="Sharma G."/>
            <person name="Khatri I."/>
            <person name="Subramanian S."/>
        </authorList>
    </citation>
    <scope>NUCLEOTIDE SEQUENCE [LARGE SCALE GENOMIC DNA]</scope>
    <source>
        <strain evidence="8 9">PEL</strain>
    </source>
</reference>
<evidence type="ECO:0000256" key="4">
    <source>
        <dbReference type="ARBA" id="ARBA00023136"/>
    </source>
</evidence>
<dbReference type="AlphaFoldDB" id="M2XBA7"/>